<keyword evidence="2" id="KW-1185">Reference proteome</keyword>
<evidence type="ECO:0000313" key="2">
    <source>
        <dbReference type="Proteomes" id="UP001162992"/>
    </source>
</evidence>
<accession>A0ACC2CJA1</accession>
<organism evidence="1 2">
    <name type="scientific">Diphasiastrum complanatum</name>
    <name type="common">Issler's clubmoss</name>
    <name type="synonym">Lycopodium complanatum</name>
    <dbReference type="NCBI Taxonomy" id="34168"/>
    <lineage>
        <taxon>Eukaryota</taxon>
        <taxon>Viridiplantae</taxon>
        <taxon>Streptophyta</taxon>
        <taxon>Embryophyta</taxon>
        <taxon>Tracheophyta</taxon>
        <taxon>Lycopodiopsida</taxon>
        <taxon>Lycopodiales</taxon>
        <taxon>Lycopodiaceae</taxon>
        <taxon>Lycopodioideae</taxon>
        <taxon>Diphasiastrum</taxon>
    </lineage>
</organism>
<proteinExistence type="predicted"/>
<gene>
    <name evidence="1" type="ORF">O6H91_10G086800</name>
</gene>
<dbReference type="EMBL" id="CM055101">
    <property type="protein sequence ID" value="KAJ7542030.1"/>
    <property type="molecule type" value="Genomic_DNA"/>
</dbReference>
<dbReference type="Proteomes" id="UP001162992">
    <property type="component" value="Chromosome 10"/>
</dbReference>
<sequence>MLKLPAIANLSSSQASPFFASPLTLSPHPHPSCIAPNKHHRNSRYCTWASSSSSSSSSTAAPPVRKSAPPRTATGPPGRDRKRVVILKPPLDDSKLAERFLASPQLTLKTYPLLSSCLPPAKLTRPDELWIQENILEAKDAMGLLAGMEDVQEGTPLAQLDTLLFLAFQHKESERGRKAPYVKTGHSRLWFLGQYVLELALAELLLQVYPRDTPACLRERAFGLTKKSILPEWIKAASMERLIFPDCDMERLKKDDRENTVKLVFWALIGAVYLTLGMGEVYRLLFEVFGFDLDAKGCQPRIRSSLDDDDYLPPELNQQLTWQEIAAYKPPADALFAHPRLYRACVPTGMYRFRGNLWETNSLPYILKTLEYPLDIADENPEMTAARITELKLGLQLCYMHPSLYKGEHPRFCFERLEYLGQKIQDVIMAEKLLMKHLDGPGLWLQEKHRRLLLNRLCGLYLRDKKLHRFIMYHEERKLMFENRRLRNFTTTPVQQALHGLAYLVYGRAEVRRLMFKVFDFEQLQPRL</sequence>
<protein>
    <submittedName>
        <fullName evidence="1">Uncharacterized protein</fullName>
    </submittedName>
</protein>
<reference evidence="2" key="1">
    <citation type="journal article" date="2024" name="Proc. Natl. Acad. Sci. U.S.A.">
        <title>Extraordinary preservation of gene collinearity over three hundred million years revealed in homosporous lycophytes.</title>
        <authorList>
            <person name="Li C."/>
            <person name="Wickell D."/>
            <person name="Kuo L.Y."/>
            <person name="Chen X."/>
            <person name="Nie B."/>
            <person name="Liao X."/>
            <person name="Peng D."/>
            <person name="Ji J."/>
            <person name="Jenkins J."/>
            <person name="Williams M."/>
            <person name="Shu S."/>
            <person name="Plott C."/>
            <person name="Barry K."/>
            <person name="Rajasekar S."/>
            <person name="Grimwood J."/>
            <person name="Han X."/>
            <person name="Sun S."/>
            <person name="Hou Z."/>
            <person name="He W."/>
            <person name="Dai G."/>
            <person name="Sun C."/>
            <person name="Schmutz J."/>
            <person name="Leebens-Mack J.H."/>
            <person name="Li F.W."/>
            <person name="Wang L."/>
        </authorList>
    </citation>
    <scope>NUCLEOTIDE SEQUENCE [LARGE SCALE GENOMIC DNA]</scope>
    <source>
        <strain evidence="2">cv. PW_Plant_1</strain>
    </source>
</reference>
<comment type="caution">
    <text evidence="1">The sequence shown here is derived from an EMBL/GenBank/DDBJ whole genome shotgun (WGS) entry which is preliminary data.</text>
</comment>
<evidence type="ECO:0000313" key="1">
    <source>
        <dbReference type="EMBL" id="KAJ7542030.1"/>
    </source>
</evidence>
<name>A0ACC2CJA1_DIPCM</name>